<dbReference type="GO" id="GO:0000796">
    <property type="term" value="C:condensin complex"/>
    <property type="evidence" value="ECO:0007669"/>
    <property type="project" value="TreeGrafter"/>
</dbReference>
<feature type="coiled-coil region" evidence="4">
    <location>
        <begin position="919"/>
        <end position="1279"/>
    </location>
</feature>
<feature type="domain" description="Hyaluronan-mediated motility receptor C-terminal" evidence="6">
    <location>
        <begin position="1191"/>
        <end position="1281"/>
    </location>
</feature>
<keyword evidence="2" id="KW-0963">Cytoplasm</keyword>
<protein>
    <recommendedName>
        <fullName evidence="6">Hyaluronan-mediated motility receptor C-terminal domain-containing protein</fullName>
    </recommendedName>
</protein>
<feature type="coiled-coil region" evidence="4">
    <location>
        <begin position="633"/>
        <end position="861"/>
    </location>
</feature>
<dbReference type="GO" id="GO:0000793">
    <property type="term" value="C:condensed chromosome"/>
    <property type="evidence" value="ECO:0007669"/>
    <property type="project" value="TreeGrafter"/>
</dbReference>
<feature type="coiled-coil region" evidence="4">
    <location>
        <begin position="531"/>
        <end position="593"/>
    </location>
</feature>
<dbReference type="GO" id="GO:0005819">
    <property type="term" value="C:spindle"/>
    <property type="evidence" value="ECO:0007669"/>
    <property type="project" value="UniProtKB-SubCell"/>
</dbReference>
<evidence type="ECO:0000256" key="4">
    <source>
        <dbReference type="SAM" id="Coils"/>
    </source>
</evidence>
<reference evidence="7 8" key="1">
    <citation type="submission" date="2023-10" db="EMBL/GenBank/DDBJ databases">
        <title>Genomes of two closely related lineages of the louse Polyplax serrata with different host specificities.</title>
        <authorList>
            <person name="Martinu J."/>
            <person name="Tarabai H."/>
            <person name="Stefka J."/>
            <person name="Hypsa V."/>
        </authorList>
    </citation>
    <scope>NUCLEOTIDE SEQUENCE [LARGE SCALE GENOMIC DNA]</scope>
    <source>
        <strain evidence="7">HR10_N</strain>
    </source>
</reference>
<comment type="subcellular location">
    <subcellularLocation>
        <location evidence="1">Cytoplasm</location>
        <location evidence="1">Cytoskeleton</location>
        <location evidence="1">Spindle</location>
    </subcellularLocation>
</comment>
<evidence type="ECO:0000259" key="6">
    <source>
        <dbReference type="Pfam" id="PF15908"/>
    </source>
</evidence>
<dbReference type="PANTHER" id="PTHR43941">
    <property type="entry name" value="STRUCTURAL MAINTENANCE OF CHROMOSOMES PROTEIN 2"/>
    <property type="match status" value="1"/>
</dbReference>
<proteinExistence type="predicted"/>
<gene>
    <name evidence="7" type="ORF">RUM43_005025</name>
</gene>
<dbReference type="PANTHER" id="PTHR43941:SF1">
    <property type="entry name" value="STRUCTURAL MAINTENANCE OF CHROMOSOMES PROTEIN 2"/>
    <property type="match status" value="1"/>
</dbReference>
<dbReference type="GO" id="GO:0007076">
    <property type="term" value="P:mitotic chromosome condensation"/>
    <property type="evidence" value="ECO:0007669"/>
    <property type="project" value="TreeGrafter"/>
</dbReference>
<dbReference type="SUPFAM" id="SSF57997">
    <property type="entry name" value="Tropomyosin"/>
    <property type="match status" value="1"/>
</dbReference>
<dbReference type="Pfam" id="PF15908">
    <property type="entry name" value="HMMR_C"/>
    <property type="match status" value="1"/>
</dbReference>
<evidence type="ECO:0000256" key="5">
    <source>
        <dbReference type="SAM" id="MobiDB-lite"/>
    </source>
</evidence>
<sequence length="1337" mass="156655">MSFPRAKLQRFNDVLNNVPSPTKYDPKLGDKVKGGCILKGETKQSAVSDTGSVSSGKSCQTPVFRTPQVPKRHNCLGISEKGSHSAHKSISFRTDDIEVLHNDAELEELKSLRVECCNKTETITDLEKHIQDLKSQISNQEKSKAKLEAYITELEVAKSNLECIKSNNENYEQQIDTLQSEIKGLESKTQELIKQKEELITKIDEGEKKNNNLEESNLDYERKLINLEGTIEQLQMELKNREQLITELKQKEEIYKMNHQVSIECLQGKISTLENEIKEMDRIKSKNEAVIFGLETQISNLNCTIENLKTEKNELELTSNGFKVRLEDTEKNCKNHNDTITGLEMELESRVQQVQQLKDSNSILKAERDEIRIEIEKEKAVSEERLNDLVAEQEQKLKELEKKFNDQITTFDSERKELETERTMLVNSHAQEILHLQNEYETKLLTQMQENTDKINVLQCQLDEKDALLKKAKDMEIKLMMEWEEKFWQAESNFSDLVTKLGAEHLEVKEAIKESYAKKLRAAEINSSRIIDMKNKEIDIVSEQYREMLEEVKCLLNYLEKKDDEIKELSSGNKNLNSRVKMMLEEIKILNEENEMKCDSLTKMTKKYNEEFSKNEQLSCKLGELDTKLYHLRDDLNKKIEDWKKSSDELKKSRHAYDRLNIKKCDLEKVVFDLQGRIDKLLKELDEQKAAYDENIRKVGDELTMVRTQCKKFEIVAGNTSKSLDALRERLIESEKEVEKLNLENVSLTKDVQRLESEKNDFQAKLEDMVETKIDLETALDEYLSNNRELSEKCSKLESLCNNFETKIEDLTRLNTELETEKRKHVEAMKNLIKQQELQMIETERNTLDQVEQFNETLTEKLEFFVKFSTDKFKIMSLESQNLKAENEKVTESLKIKSEDYDNLFTDYEILKTTVDISVKESENLKNKCEEQASEMEKLKNTLNELKLRTEEAENKISDKDHELLELIDERSELKKRLNENMKLLEVMEDSNAKFKEQLSIMESEAEDRETEMKKKTERMDNIELKIQELEDSIRQKDAEIAICQEEKMLCMQELKTLSWEKNDLAFNLKMANSQFEANEKLVEELRAEKIDTEELLNKQKLEYNNLVLERRNLESEFLLVKEENDKLRREMAMLSQLTERKTYYKDNCLRLDKLCEELKDENTSLKNDFNEIHSVLKDKERTVEELTKRCADLESLIGPFRDQLERYETERMMIENDREELRKQHLEQAAELGHRNHKQKIQHVVNLKNTLLETRKENEKLMLEIKNLKKKVQKLQEELGHDPKRLFIGGRRPSTTPFKGKENSGLMTPAPGILTPMTQVKQEPMSPGSPLRNRNQ</sequence>
<comment type="caution">
    <text evidence="7">The sequence shown here is derived from an EMBL/GenBank/DDBJ whole genome shotgun (WGS) entry which is preliminary data.</text>
</comment>
<dbReference type="InterPro" id="IPR031794">
    <property type="entry name" value="HMMR_C"/>
</dbReference>
<feature type="region of interest" description="Disordered" evidence="5">
    <location>
        <begin position="1285"/>
        <end position="1337"/>
    </location>
</feature>
<evidence type="ECO:0000256" key="3">
    <source>
        <dbReference type="ARBA" id="ARBA00023212"/>
    </source>
</evidence>
<dbReference type="EMBL" id="JAWJWE010000002">
    <property type="protein sequence ID" value="KAK6643515.1"/>
    <property type="molecule type" value="Genomic_DNA"/>
</dbReference>
<dbReference type="SUPFAM" id="SSF90257">
    <property type="entry name" value="Myosin rod fragments"/>
    <property type="match status" value="1"/>
</dbReference>
<evidence type="ECO:0000256" key="1">
    <source>
        <dbReference type="ARBA" id="ARBA00004186"/>
    </source>
</evidence>
<feature type="coiled-coil region" evidence="4">
    <location>
        <begin position="123"/>
        <end position="410"/>
    </location>
</feature>
<evidence type="ECO:0000256" key="2">
    <source>
        <dbReference type="ARBA" id="ARBA00022490"/>
    </source>
</evidence>
<dbReference type="Gene3D" id="1.10.287.1490">
    <property type="match status" value="2"/>
</dbReference>
<keyword evidence="4" id="KW-0175">Coiled coil</keyword>
<accession>A0AAN8SBI9</accession>
<dbReference type="GO" id="GO:0000785">
    <property type="term" value="C:chromatin"/>
    <property type="evidence" value="ECO:0007669"/>
    <property type="project" value="TreeGrafter"/>
</dbReference>
<evidence type="ECO:0000313" key="7">
    <source>
        <dbReference type="EMBL" id="KAK6643515.1"/>
    </source>
</evidence>
<evidence type="ECO:0000313" key="8">
    <source>
        <dbReference type="Proteomes" id="UP001372834"/>
    </source>
</evidence>
<dbReference type="GO" id="GO:0003682">
    <property type="term" value="F:chromatin binding"/>
    <property type="evidence" value="ECO:0007669"/>
    <property type="project" value="TreeGrafter"/>
</dbReference>
<name>A0AAN8SBI9_POLSC</name>
<dbReference type="Proteomes" id="UP001372834">
    <property type="component" value="Unassembled WGS sequence"/>
</dbReference>
<keyword evidence="3" id="KW-0206">Cytoskeleton</keyword>
<organism evidence="7 8">
    <name type="scientific">Polyplax serrata</name>
    <name type="common">Common mouse louse</name>
    <dbReference type="NCBI Taxonomy" id="468196"/>
    <lineage>
        <taxon>Eukaryota</taxon>
        <taxon>Metazoa</taxon>
        <taxon>Ecdysozoa</taxon>
        <taxon>Arthropoda</taxon>
        <taxon>Hexapoda</taxon>
        <taxon>Insecta</taxon>
        <taxon>Pterygota</taxon>
        <taxon>Neoptera</taxon>
        <taxon>Paraneoptera</taxon>
        <taxon>Psocodea</taxon>
        <taxon>Troctomorpha</taxon>
        <taxon>Phthiraptera</taxon>
        <taxon>Anoplura</taxon>
        <taxon>Polyplacidae</taxon>
        <taxon>Polyplax</taxon>
    </lineage>
</organism>